<sequence length="261" mass="28094">MSQTTPAAAPASAYSPLPHRQEAFARHVASGRSFSQAARLSGYAWNSARQTGSRLMRDPGIAARVVELTAIEDTRRHAELDELVAAAKRVLLDAMEKQQHFAALRAIDQIARLRSLDGPQADARRAAFDDDPDDAEEAGGPVSSIADPDALFEPPMPPAVAAPVEPAPEDPEKAHAKAVKLQNRRYSKCYDLVMSRHPDIKARLREAQDVSLYFDSEYRLLPPELWPAGKSPAVPSVPAVSPAPKMTNVDGSGHAPGGRAA</sequence>
<feature type="region of interest" description="Disordered" evidence="1">
    <location>
        <begin position="227"/>
        <end position="261"/>
    </location>
</feature>
<name>A0ABX7B7H8_9PROT</name>
<dbReference type="InterPro" id="IPR005335">
    <property type="entry name" value="Terminase_ssu"/>
</dbReference>
<feature type="region of interest" description="Disordered" evidence="1">
    <location>
        <begin position="123"/>
        <end position="147"/>
    </location>
</feature>
<gene>
    <name evidence="2" type="ORF">IGS68_03465</name>
</gene>
<evidence type="ECO:0000256" key="1">
    <source>
        <dbReference type="SAM" id="MobiDB-lite"/>
    </source>
</evidence>
<dbReference type="Gene3D" id="1.10.10.1400">
    <property type="entry name" value="Terminase, small subunit, N-terminal DNA-binding domain, HTH motif"/>
    <property type="match status" value="1"/>
</dbReference>
<accession>A0ABX7B7H8</accession>
<feature type="compositionally biased region" description="Low complexity" evidence="1">
    <location>
        <begin position="231"/>
        <end position="244"/>
    </location>
</feature>
<dbReference type="Proteomes" id="UP000595197">
    <property type="component" value="Chromosome"/>
</dbReference>
<dbReference type="InterPro" id="IPR038713">
    <property type="entry name" value="Terminase_Gp1_N_sf"/>
</dbReference>
<proteinExistence type="predicted"/>
<organism evidence="2 3">
    <name type="scientific">Skermanella cutis</name>
    <dbReference type="NCBI Taxonomy" id="2775420"/>
    <lineage>
        <taxon>Bacteria</taxon>
        <taxon>Pseudomonadati</taxon>
        <taxon>Pseudomonadota</taxon>
        <taxon>Alphaproteobacteria</taxon>
        <taxon>Rhodospirillales</taxon>
        <taxon>Azospirillaceae</taxon>
        <taxon>Skermanella</taxon>
    </lineage>
</organism>
<dbReference type="Pfam" id="PF03592">
    <property type="entry name" value="Terminase_2"/>
    <property type="match status" value="1"/>
</dbReference>
<protein>
    <submittedName>
        <fullName evidence="2">Terminase small subunit</fullName>
    </submittedName>
</protein>
<evidence type="ECO:0000313" key="3">
    <source>
        <dbReference type="Proteomes" id="UP000595197"/>
    </source>
</evidence>
<dbReference type="EMBL" id="CP067420">
    <property type="protein sequence ID" value="QQP90329.1"/>
    <property type="molecule type" value="Genomic_DNA"/>
</dbReference>
<evidence type="ECO:0000313" key="2">
    <source>
        <dbReference type="EMBL" id="QQP90329.1"/>
    </source>
</evidence>
<dbReference type="RefSeq" id="WP_201077344.1">
    <property type="nucleotide sequence ID" value="NZ_CP067420.1"/>
</dbReference>
<keyword evidence="3" id="KW-1185">Reference proteome</keyword>
<reference evidence="2" key="1">
    <citation type="submission" date="2021-02" db="EMBL/GenBank/DDBJ databases">
        <title>Skermanella TT6 skin isolate.</title>
        <authorList>
            <person name="Lee K."/>
            <person name="Ganzorig M."/>
        </authorList>
    </citation>
    <scope>NUCLEOTIDE SEQUENCE</scope>
    <source>
        <strain evidence="2">TT6</strain>
    </source>
</reference>